<dbReference type="GO" id="GO:0016757">
    <property type="term" value="F:glycosyltransferase activity"/>
    <property type="evidence" value="ECO:0007669"/>
    <property type="project" value="TreeGrafter"/>
</dbReference>
<name>Q2IZW1_RHOP2</name>
<keyword evidence="2" id="KW-1185">Reference proteome</keyword>
<evidence type="ECO:0000313" key="1">
    <source>
        <dbReference type="EMBL" id="ABD06249.1"/>
    </source>
</evidence>
<organism evidence="1 2">
    <name type="scientific">Rhodopseudomonas palustris (strain HaA2)</name>
    <dbReference type="NCBI Taxonomy" id="316058"/>
    <lineage>
        <taxon>Bacteria</taxon>
        <taxon>Pseudomonadati</taxon>
        <taxon>Pseudomonadota</taxon>
        <taxon>Alphaproteobacteria</taxon>
        <taxon>Hyphomicrobiales</taxon>
        <taxon>Nitrobacteraceae</taxon>
        <taxon>Rhodopseudomonas</taxon>
    </lineage>
</organism>
<dbReference type="CAZy" id="GT4">
    <property type="family name" value="Glycosyltransferase Family 4"/>
</dbReference>
<reference evidence="1 2" key="1">
    <citation type="submission" date="2006-01" db="EMBL/GenBank/DDBJ databases">
        <title>Complete sequence of Rhodopseudomonas palustris HaA2.</title>
        <authorList>
            <consortium name="US DOE Joint Genome Institute"/>
            <person name="Copeland A."/>
            <person name="Lucas S."/>
            <person name="Lapidus A."/>
            <person name="Barry K."/>
            <person name="Detter J.C."/>
            <person name="Glavina T."/>
            <person name="Hammon N."/>
            <person name="Israni S."/>
            <person name="Pitluck S."/>
            <person name="Chain P."/>
            <person name="Malfatti S."/>
            <person name="Shin M."/>
            <person name="Vergez L."/>
            <person name="Schmutz J."/>
            <person name="Larimer F."/>
            <person name="Land M."/>
            <person name="Hauser L."/>
            <person name="Pelletier D.A."/>
            <person name="Kyrpides N."/>
            <person name="Anderson I."/>
            <person name="Oda Y."/>
            <person name="Harwood C.S."/>
            <person name="Richardson P."/>
        </authorList>
    </citation>
    <scope>NUCLEOTIDE SEQUENCE [LARGE SCALE GENOMIC DNA]</scope>
    <source>
        <strain evidence="1 2">HaA2</strain>
    </source>
</reference>
<dbReference type="Pfam" id="PF13692">
    <property type="entry name" value="Glyco_trans_1_4"/>
    <property type="match status" value="1"/>
</dbReference>
<dbReference type="RefSeq" id="WP_011440437.1">
    <property type="nucleotide sequence ID" value="NC_007778.1"/>
</dbReference>
<dbReference type="InterPro" id="IPR050194">
    <property type="entry name" value="Glycosyltransferase_grp1"/>
</dbReference>
<proteinExistence type="predicted"/>
<dbReference type="EMBL" id="CP000250">
    <property type="protein sequence ID" value="ABD06249.1"/>
    <property type="molecule type" value="Genomic_DNA"/>
</dbReference>
<evidence type="ECO:0000313" key="2">
    <source>
        <dbReference type="Proteomes" id="UP000008809"/>
    </source>
</evidence>
<sequence length="431" mass="46061">MKPLSVVHLAQSDSEGGANKAAYRIHKNLQTLGLRSTFHVGRKLRDDPSVVPAHWPGVGRLGSDVVAYLNARTLRSYPHRLGTPFSPSCLRYGHLDRGLIAGADVVCAHWIAGAFLNFGQLKGIAAPLVWRLSDIWPFSGGCHYPGGCSGFERACGGCPQLGSTEEHDLSRRGLRAREAAYGDLDLTIVAPSRWIAGLAGRSSLFGGRRIEHIPTGVDLQVFRPRDRLAARHTIGLPESGTIVLFGALSATDDPRKGYAHLLRTIENLAAAGRRDLSLVVFGGATQGAATSIAGYPVHHLGSIGSEERLAEIYSAADVLIAPFLEDNLPNVVLEAVACGTPVAAFAAGGIPDAIDHQVNGYLASTGDDAELARGVASLLDRPDAAHVRSAARRLAETRFDLLDCARRYIALFEELAEASRSQIDKTAGRRH</sequence>
<dbReference type="PANTHER" id="PTHR45947">
    <property type="entry name" value="SULFOQUINOVOSYL TRANSFERASE SQD2"/>
    <property type="match status" value="1"/>
</dbReference>
<keyword evidence="1" id="KW-0808">Transferase</keyword>
<dbReference type="SUPFAM" id="SSF53756">
    <property type="entry name" value="UDP-Glycosyltransferase/glycogen phosphorylase"/>
    <property type="match status" value="1"/>
</dbReference>
<gene>
    <name evidence="1" type="ordered locus">RPB_1539</name>
</gene>
<dbReference type="PANTHER" id="PTHR45947:SF3">
    <property type="entry name" value="SULFOQUINOVOSYL TRANSFERASE SQD2"/>
    <property type="match status" value="1"/>
</dbReference>
<dbReference type="AlphaFoldDB" id="Q2IZW1"/>
<dbReference type="eggNOG" id="COG0438">
    <property type="taxonomic scope" value="Bacteria"/>
</dbReference>
<dbReference type="Proteomes" id="UP000008809">
    <property type="component" value="Chromosome"/>
</dbReference>
<dbReference type="Gene3D" id="3.40.50.2000">
    <property type="entry name" value="Glycogen Phosphorylase B"/>
    <property type="match status" value="2"/>
</dbReference>
<accession>Q2IZW1</accession>
<dbReference type="OrthoDB" id="9781738at2"/>
<protein>
    <submittedName>
        <fullName evidence="1">Glycosyl transferase, group 1</fullName>
    </submittedName>
</protein>
<dbReference type="KEGG" id="rpb:RPB_1539"/>
<dbReference type="STRING" id="316058.RPB_1539"/>
<dbReference type="HOGENOM" id="CLU_009583_28_2_5"/>